<dbReference type="InterPro" id="IPR019734">
    <property type="entry name" value="TPR_rpt"/>
</dbReference>
<dbReference type="PANTHER" id="PTHR46035">
    <property type="entry name" value="TETRATRICOPEPTIDE REPEAT PROTEIN 4"/>
    <property type="match status" value="1"/>
</dbReference>
<dbReference type="SMART" id="SM00028">
    <property type="entry name" value="TPR"/>
    <property type="match status" value="2"/>
</dbReference>
<dbReference type="PANTHER" id="PTHR46035:SF1">
    <property type="entry name" value="TETRATRICOPEPTIDE REPEAT PROTEIN 4"/>
    <property type="match status" value="1"/>
</dbReference>
<comment type="caution">
    <text evidence="2">The sequence shown here is derived from an EMBL/GenBank/DDBJ whole genome shotgun (WGS) entry which is preliminary data.</text>
</comment>
<sequence length="262" mass="29945">MKLEPSTMFHADSVLFLTSTSNDRIQKYSSMFGFPWTNPLNPGIKRGPITAPKEDDFDEAPKENDVTSAAEGRLQFDDDNLRAIAEVYKNEGNDEYNKKNFNSAIHFYSEGIKVNCKDEELNAKLYSNRAAAHFNLGNYSETVNDAKVATELQPSFLKASVRGASACIQLKKFNEANEWCDKGLAVSFTRINILNILKRFYLQWKAFDLLNKMRYILGVVALLEACDVTNNGRHLGRHLEFYQELEIRLKPREMVIFCALYD</sequence>
<name>A0ABN8SN44_9CNID</name>
<feature type="region of interest" description="Disordered" evidence="1">
    <location>
        <begin position="43"/>
        <end position="71"/>
    </location>
</feature>
<evidence type="ECO:0000256" key="1">
    <source>
        <dbReference type="SAM" id="MobiDB-lite"/>
    </source>
</evidence>
<protein>
    <submittedName>
        <fullName evidence="2">Uncharacterized protein</fullName>
    </submittedName>
</protein>
<gene>
    <name evidence="2" type="ORF">PEVE_00023908</name>
</gene>
<accession>A0ABN8SN44</accession>
<dbReference type="SUPFAM" id="SSF48452">
    <property type="entry name" value="TPR-like"/>
    <property type="match status" value="1"/>
</dbReference>
<dbReference type="Proteomes" id="UP001159427">
    <property type="component" value="Unassembled WGS sequence"/>
</dbReference>
<dbReference type="InterPro" id="IPR011990">
    <property type="entry name" value="TPR-like_helical_dom_sf"/>
</dbReference>
<evidence type="ECO:0000313" key="3">
    <source>
        <dbReference type="Proteomes" id="UP001159427"/>
    </source>
</evidence>
<organism evidence="2 3">
    <name type="scientific">Porites evermanni</name>
    <dbReference type="NCBI Taxonomy" id="104178"/>
    <lineage>
        <taxon>Eukaryota</taxon>
        <taxon>Metazoa</taxon>
        <taxon>Cnidaria</taxon>
        <taxon>Anthozoa</taxon>
        <taxon>Hexacorallia</taxon>
        <taxon>Scleractinia</taxon>
        <taxon>Fungiina</taxon>
        <taxon>Poritidae</taxon>
        <taxon>Porites</taxon>
    </lineage>
</organism>
<reference evidence="2 3" key="1">
    <citation type="submission" date="2022-05" db="EMBL/GenBank/DDBJ databases">
        <authorList>
            <consortium name="Genoscope - CEA"/>
            <person name="William W."/>
        </authorList>
    </citation>
    <scope>NUCLEOTIDE SEQUENCE [LARGE SCALE GENOMIC DNA]</scope>
</reference>
<dbReference type="EMBL" id="CALNXI010003184">
    <property type="protein sequence ID" value="CAH3192451.1"/>
    <property type="molecule type" value="Genomic_DNA"/>
</dbReference>
<evidence type="ECO:0000313" key="2">
    <source>
        <dbReference type="EMBL" id="CAH3192451.1"/>
    </source>
</evidence>
<proteinExistence type="predicted"/>
<dbReference type="Gene3D" id="1.25.40.10">
    <property type="entry name" value="Tetratricopeptide repeat domain"/>
    <property type="match status" value="1"/>
</dbReference>
<keyword evidence="3" id="KW-1185">Reference proteome</keyword>